<dbReference type="PANTHER" id="PTHR33495">
    <property type="entry name" value="ANTI-SIGMA FACTOR ANTAGONIST TM_1081-RELATED-RELATED"/>
    <property type="match status" value="1"/>
</dbReference>
<dbReference type="Proteomes" id="UP000552038">
    <property type="component" value="Unassembled WGS sequence"/>
</dbReference>
<dbReference type="EMBL" id="JAMDNP010000046">
    <property type="protein sequence ID" value="MCY9762924.1"/>
    <property type="molecule type" value="Genomic_DNA"/>
</dbReference>
<gene>
    <name evidence="5" type="ORF">HMI46_05520</name>
    <name evidence="4" type="ORF">M5X12_20520</name>
</gene>
<evidence type="ECO:0000259" key="3">
    <source>
        <dbReference type="PROSITE" id="PS50801"/>
    </source>
</evidence>
<dbReference type="NCBIfam" id="TIGR00377">
    <property type="entry name" value="ant_ant_sig"/>
    <property type="match status" value="1"/>
</dbReference>
<evidence type="ECO:0000313" key="7">
    <source>
        <dbReference type="Proteomes" id="UP001527181"/>
    </source>
</evidence>
<dbReference type="InterPro" id="IPR036513">
    <property type="entry name" value="STAS_dom_sf"/>
</dbReference>
<comment type="similarity">
    <text evidence="1 2">Belongs to the anti-sigma-factor antagonist family.</text>
</comment>
<keyword evidence="7" id="KW-1185">Reference proteome</keyword>
<dbReference type="RefSeq" id="WP_005542815.1">
    <property type="nucleotide sequence ID" value="NZ_JABFOR010000004.1"/>
</dbReference>
<name>A0AAP6ZTN8_PAEAL</name>
<evidence type="ECO:0000313" key="4">
    <source>
        <dbReference type="EMBL" id="MCY9762924.1"/>
    </source>
</evidence>
<dbReference type="GeneID" id="94487160"/>
<sequence length="106" mass="11766">MSGKKFAVKTIQQEGQVIVQPCGDLDLAAAKEFRSTMEPIVNDAKTELTLDLNELTYIDSTGIGILISILKMRHEQKSAFRITNVPTHVQKLFDMTGISKFLTPQA</sequence>
<evidence type="ECO:0000256" key="2">
    <source>
        <dbReference type="RuleBase" id="RU003749"/>
    </source>
</evidence>
<dbReference type="SUPFAM" id="SSF52091">
    <property type="entry name" value="SpoIIaa-like"/>
    <property type="match status" value="1"/>
</dbReference>
<accession>A0AAP6ZTN8</accession>
<proteinExistence type="inferred from homology"/>
<dbReference type="Gene3D" id="3.30.750.24">
    <property type="entry name" value="STAS domain"/>
    <property type="match status" value="1"/>
</dbReference>
<feature type="domain" description="STAS" evidence="3">
    <location>
        <begin position="6"/>
        <end position="106"/>
    </location>
</feature>
<reference evidence="4 7" key="2">
    <citation type="submission" date="2022-05" db="EMBL/GenBank/DDBJ databases">
        <title>Genome Sequencing of Bee-Associated Microbes.</title>
        <authorList>
            <person name="Dunlap C."/>
        </authorList>
    </citation>
    <scope>NUCLEOTIDE SEQUENCE [LARGE SCALE GENOMIC DNA]</scope>
    <source>
        <strain evidence="4 7">NRRL B-04010</strain>
    </source>
</reference>
<dbReference type="PROSITE" id="PS50801">
    <property type="entry name" value="STAS"/>
    <property type="match status" value="1"/>
</dbReference>
<dbReference type="InterPro" id="IPR003658">
    <property type="entry name" value="Anti-sigma_ant"/>
</dbReference>
<comment type="caution">
    <text evidence="5">The sequence shown here is derived from an EMBL/GenBank/DDBJ whole genome shotgun (WGS) entry which is preliminary data.</text>
</comment>
<reference evidence="5 6" key="1">
    <citation type="submission" date="2020-05" db="EMBL/GenBank/DDBJ databases">
        <title>Whole genome sequencing and identification of novel metabolites from Paenibacillus alvei strain JR949.</title>
        <authorList>
            <person name="Rajendhran J."/>
            <person name="Sree Pranav P."/>
            <person name="Mahalakshmi B."/>
            <person name="Karthikeyan R."/>
        </authorList>
    </citation>
    <scope>NUCLEOTIDE SEQUENCE [LARGE SCALE GENOMIC DNA]</scope>
    <source>
        <strain evidence="5 6">JR949</strain>
    </source>
</reference>
<dbReference type="AlphaFoldDB" id="A0AAP6ZTN8"/>
<protein>
    <recommendedName>
        <fullName evidence="2">Anti-sigma factor antagonist</fullName>
    </recommendedName>
</protein>
<dbReference type="GO" id="GO:0043856">
    <property type="term" value="F:anti-sigma factor antagonist activity"/>
    <property type="evidence" value="ECO:0007669"/>
    <property type="project" value="InterPro"/>
</dbReference>
<dbReference type="EMBL" id="JABFOR010000004">
    <property type="protein sequence ID" value="NOJ70009.1"/>
    <property type="molecule type" value="Genomic_DNA"/>
</dbReference>
<dbReference type="CDD" id="cd07043">
    <property type="entry name" value="STAS_anti-anti-sigma_factors"/>
    <property type="match status" value="1"/>
</dbReference>
<evidence type="ECO:0000313" key="6">
    <source>
        <dbReference type="Proteomes" id="UP000552038"/>
    </source>
</evidence>
<dbReference type="Pfam" id="PF01740">
    <property type="entry name" value="STAS"/>
    <property type="match status" value="1"/>
</dbReference>
<organism evidence="5 6">
    <name type="scientific">Paenibacillus alvei</name>
    <name type="common">Bacillus alvei</name>
    <dbReference type="NCBI Taxonomy" id="44250"/>
    <lineage>
        <taxon>Bacteria</taxon>
        <taxon>Bacillati</taxon>
        <taxon>Bacillota</taxon>
        <taxon>Bacilli</taxon>
        <taxon>Bacillales</taxon>
        <taxon>Paenibacillaceae</taxon>
        <taxon>Paenibacillus</taxon>
    </lineage>
</organism>
<evidence type="ECO:0000313" key="5">
    <source>
        <dbReference type="EMBL" id="NOJ70009.1"/>
    </source>
</evidence>
<evidence type="ECO:0000256" key="1">
    <source>
        <dbReference type="ARBA" id="ARBA00009013"/>
    </source>
</evidence>
<dbReference type="InterPro" id="IPR002645">
    <property type="entry name" value="STAS_dom"/>
</dbReference>
<dbReference type="Proteomes" id="UP001527181">
    <property type="component" value="Unassembled WGS sequence"/>
</dbReference>